<dbReference type="KEGG" id="cvr:CHLNCDRAFT_142665"/>
<dbReference type="RefSeq" id="XP_005842598.1">
    <property type="nucleotide sequence ID" value="XM_005842541.1"/>
</dbReference>
<name>E1ZUM9_CHLVA</name>
<gene>
    <name evidence="1" type="ORF">CHLNCDRAFT_142665</name>
</gene>
<dbReference type="AlphaFoldDB" id="E1ZUM9"/>
<dbReference type="Proteomes" id="UP000008141">
    <property type="component" value="Unassembled WGS sequence"/>
</dbReference>
<evidence type="ECO:0000313" key="2">
    <source>
        <dbReference type="Proteomes" id="UP000008141"/>
    </source>
</evidence>
<keyword evidence="2" id="KW-1185">Reference proteome</keyword>
<evidence type="ECO:0000313" key="1">
    <source>
        <dbReference type="EMBL" id="EFN50466.1"/>
    </source>
</evidence>
<proteinExistence type="predicted"/>
<dbReference type="GeneID" id="17349899"/>
<dbReference type="EMBL" id="GL434132">
    <property type="protein sequence ID" value="EFN50466.1"/>
    <property type="molecule type" value="Genomic_DNA"/>
</dbReference>
<organism evidence="2">
    <name type="scientific">Chlorella variabilis</name>
    <name type="common">Green alga</name>
    <dbReference type="NCBI Taxonomy" id="554065"/>
    <lineage>
        <taxon>Eukaryota</taxon>
        <taxon>Viridiplantae</taxon>
        <taxon>Chlorophyta</taxon>
        <taxon>core chlorophytes</taxon>
        <taxon>Trebouxiophyceae</taxon>
        <taxon>Chlorellales</taxon>
        <taxon>Chlorellaceae</taxon>
        <taxon>Chlorella clade</taxon>
        <taxon>Chlorella</taxon>
    </lineage>
</organism>
<accession>E1ZUM9</accession>
<sequence length="149" mass="14962">MRWLSPGGAWSANGGIAGAPPLMCGVRVAADHRQGYAVTSDHSVQQYAAGVGYVTLFSGVACDLSFDTWGVPWFVGWTGSACQGVFYYSQATGAATQVYYGPAQQLSVGGRAADGTADLAVLLSDGTVLHGSAPCAAAPSTSAPVAAAA</sequence>
<reference evidence="1 2" key="1">
    <citation type="journal article" date="2010" name="Plant Cell">
        <title>The Chlorella variabilis NC64A genome reveals adaptation to photosymbiosis, coevolution with viruses, and cryptic sex.</title>
        <authorList>
            <person name="Blanc G."/>
            <person name="Duncan G."/>
            <person name="Agarkova I."/>
            <person name="Borodovsky M."/>
            <person name="Gurnon J."/>
            <person name="Kuo A."/>
            <person name="Lindquist E."/>
            <person name="Lucas S."/>
            <person name="Pangilinan J."/>
            <person name="Polle J."/>
            <person name="Salamov A."/>
            <person name="Terry A."/>
            <person name="Yamada T."/>
            <person name="Dunigan D.D."/>
            <person name="Grigoriev I.V."/>
            <person name="Claverie J.M."/>
            <person name="Van Etten J.L."/>
        </authorList>
    </citation>
    <scope>NUCLEOTIDE SEQUENCE [LARGE SCALE GENOMIC DNA]</scope>
    <source>
        <strain evidence="1 2">NC64A</strain>
    </source>
</reference>
<protein>
    <submittedName>
        <fullName evidence="1">Uncharacterized protein</fullName>
    </submittedName>
</protein>
<dbReference type="InParanoid" id="E1ZUM9"/>